<proteinExistence type="predicted"/>
<dbReference type="EMBL" id="JBIAPI010000006">
    <property type="protein sequence ID" value="MFF3225967.1"/>
    <property type="molecule type" value="Genomic_DNA"/>
</dbReference>
<dbReference type="Proteomes" id="UP001601948">
    <property type="component" value="Unassembled WGS sequence"/>
</dbReference>
<comment type="caution">
    <text evidence="2">The sequence shown here is derived from an EMBL/GenBank/DDBJ whole genome shotgun (WGS) entry which is preliminary data.</text>
</comment>
<keyword evidence="3" id="KW-1185">Reference proteome</keyword>
<organism evidence="2 3">
    <name type="scientific">Nocardia suismassiliense</name>
    <dbReference type="NCBI Taxonomy" id="2077092"/>
    <lineage>
        <taxon>Bacteria</taxon>
        <taxon>Bacillati</taxon>
        <taxon>Actinomycetota</taxon>
        <taxon>Actinomycetes</taxon>
        <taxon>Mycobacteriales</taxon>
        <taxon>Nocardiaceae</taxon>
        <taxon>Nocardia</taxon>
    </lineage>
</organism>
<feature type="signal peptide" evidence="1">
    <location>
        <begin position="1"/>
        <end position="21"/>
    </location>
</feature>
<evidence type="ECO:0000313" key="2">
    <source>
        <dbReference type="EMBL" id="MFF3225967.1"/>
    </source>
</evidence>
<evidence type="ECO:0000313" key="3">
    <source>
        <dbReference type="Proteomes" id="UP001601948"/>
    </source>
</evidence>
<dbReference type="RefSeq" id="WP_387720834.1">
    <property type="nucleotide sequence ID" value="NZ_JBIAPI010000006.1"/>
</dbReference>
<accession>A0ABW6QYP6</accession>
<keyword evidence="1" id="KW-0732">Signal</keyword>
<reference evidence="2 3" key="1">
    <citation type="submission" date="2024-10" db="EMBL/GenBank/DDBJ databases">
        <title>The Natural Products Discovery Center: Release of the First 8490 Sequenced Strains for Exploring Actinobacteria Biosynthetic Diversity.</title>
        <authorList>
            <person name="Kalkreuter E."/>
            <person name="Kautsar S.A."/>
            <person name="Yang D."/>
            <person name="Bader C.D."/>
            <person name="Teijaro C.N."/>
            <person name="Fluegel L."/>
            <person name="Davis C.M."/>
            <person name="Simpson J.R."/>
            <person name="Lauterbach L."/>
            <person name="Steele A.D."/>
            <person name="Gui C."/>
            <person name="Meng S."/>
            <person name="Li G."/>
            <person name="Viehrig K."/>
            <person name="Ye F."/>
            <person name="Su P."/>
            <person name="Kiefer A.F."/>
            <person name="Nichols A."/>
            <person name="Cepeda A.J."/>
            <person name="Yan W."/>
            <person name="Fan B."/>
            <person name="Jiang Y."/>
            <person name="Adhikari A."/>
            <person name="Zheng C.-J."/>
            <person name="Schuster L."/>
            <person name="Cowan T.M."/>
            <person name="Smanski M.J."/>
            <person name="Chevrette M.G."/>
            <person name="De Carvalho L.P.S."/>
            <person name="Shen B."/>
        </authorList>
    </citation>
    <scope>NUCLEOTIDE SEQUENCE [LARGE SCALE GENOMIC DNA]</scope>
    <source>
        <strain evidence="2 3">NPDC003040</strain>
    </source>
</reference>
<feature type="chain" id="PRO_5046480731" evidence="1">
    <location>
        <begin position="22"/>
        <end position="99"/>
    </location>
</feature>
<protein>
    <submittedName>
        <fullName evidence="2">Uncharacterized protein</fullName>
    </submittedName>
</protein>
<gene>
    <name evidence="2" type="ORF">ACFYV7_24430</name>
</gene>
<sequence length="99" mass="11057">MRKLFAFICFGLLATIPLAPATHADAVETKTPCAKSGVFKAGGNKDLCDMYYNHTLIPRCRELKSRPCYEQAAQWLADCYVGKAHVPLDLIALEIRRND</sequence>
<evidence type="ECO:0000256" key="1">
    <source>
        <dbReference type="SAM" id="SignalP"/>
    </source>
</evidence>
<name>A0ABW6QYP6_9NOCA</name>